<organism evidence="1 2">
    <name type="scientific">Neisseria sicca ATCC 29256</name>
    <dbReference type="NCBI Taxonomy" id="547045"/>
    <lineage>
        <taxon>Bacteria</taxon>
        <taxon>Pseudomonadati</taxon>
        <taxon>Pseudomonadota</taxon>
        <taxon>Betaproteobacteria</taxon>
        <taxon>Neisseriales</taxon>
        <taxon>Neisseriaceae</taxon>
        <taxon>Neisseria</taxon>
    </lineage>
</organism>
<dbReference type="AlphaFoldDB" id="C6MAL4"/>
<evidence type="ECO:0000313" key="1">
    <source>
        <dbReference type="EMBL" id="EET42653.1"/>
    </source>
</evidence>
<accession>C6MAL4</accession>
<evidence type="ECO:0000313" key="2">
    <source>
        <dbReference type="Proteomes" id="UP000005365"/>
    </source>
</evidence>
<gene>
    <name evidence="1" type="ORF">NEISICOT_03596</name>
</gene>
<reference evidence="1" key="1">
    <citation type="submission" date="2009-07" db="EMBL/GenBank/DDBJ databases">
        <authorList>
            <person name="Weinstock G."/>
            <person name="Sodergren E."/>
            <person name="Clifton S."/>
            <person name="Fulton L."/>
            <person name="Fulton B."/>
            <person name="Courtney L."/>
            <person name="Fronick C."/>
            <person name="Harrison M."/>
            <person name="Strong C."/>
            <person name="Farmer C."/>
            <person name="Delahaunty K."/>
            <person name="Markovic C."/>
            <person name="Hall O."/>
            <person name="Minx P."/>
            <person name="Tomlinson C."/>
            <person name="Mitreva M."/>
            <person name="Nelson J."/>
            <person name="Hou S."/>
            <person name="Wollam A."/>
            <person name="Pepin K.H."/>
            <person name="Johnson M."/>
            <person name="Bhonagiri V."/>
            <person name="Nash W.E."/>
            <person name="Warren W."/>
            <person name="Chinwalla A."/>
            <person name="Mardis E.R."/>
            <person name="Wilson R.K."/>
        </authorList>
    </citation>
    <scope>NUCLEOTIDE SEQUENCE [LARGE SCALE GENOMIC DNA]</scope>
    <source>
        <strain evidence="1">ATCC 29256</strain>
    </source>
</reference>
<dbReference type="EMBL" id="ACKO02000042">
    <property type="protein sequence ID" value="EET42653.1"/>
    <property type="molecule type" value="Genomic_DNA"/>
</dbReference>
<proteinExistence type="predicted"/>
<protein>
    <submittedName>
        <fullName evidence="1">Uncharacterized protein</fullName>
    </submittedName>
</protein>
<sequence length="176" mass="18317">MPLQDGAQDVGVFQRAGFDDGITERFVEFEFFAPEGGFGQIGFVQDDDGLDARGFGGKEGALQQGFAGRGNGGGNDKELADVGGDELGFPSVLTVKQAFARQVVFDDGLFGVDGLDMHAVAAGEVHPLFARAGFVGFAVGRAHDVAAAVAGNDLGGIGHERLGRVEWIKGIFAAAW</sequence>
<keyword evidence="2" id="KW-1185">Reference proteome</keyword>
<dbReference type="Proteomes" id="UP000005365">
    <property type="component" value="Unassembled WGS sequence"/>
</dbReference>
<name>C6MAL4_NEISI</name>
<comment type="caution">
    <text evidence="1">The sequence shown here is derived from an EMBL/GenBank/DDBJ whole genome shotgun (WGS) entry which is preliminary data.</text>
</comment>